<comment type="caution">
    <text evidence="2">The sequence shown here is derived from an EMBL/GenBank/DDBJ whole genome shotgun (WGS) entry which is preliminary data.</text>
</comment>
<reference evidence="2 3" key="1">
    <citation type="submission" date="2022-09" db="EMBL/GenBank/DDBJ databases">
        <authorList>
            <person name="Han X.L."/>
            <person name="Wang Q."/>
            <person name="Lu T."/>
        </authorList>
    </citation>
    <scope>NUCLEOTIDE SEQUENCE [LARGE SCALE GENOMIC DNA]</scope>
    <source>
        <strain evidence="2 3">WQ 127069</strain>
    </source>
</reference>
<evidence type="ECO:0000313" key="3">
    <source>
        <dbReference type="Proteomes" id="UP001652445"/>
    </source>
</evidence>
<dbReference type="RefSeq" id="WP_262686336.1">
    <property type="nucleotide sequence ID" value="NZ_JAOQIO010000094.1"/>
</dbReference>
<accession>A0ABT2UL41</accession>
<protein>
    <recommendedName>
        <fullName evidence="4">Endolytic transglycosylase MltG</fullName>
    </recommendedName>
</protein>
<proteinExistence type="predicted"/>
<gene>
    <name evidence="2" type="ORF">OB236_24945</name>
</gene>
<sequence>MLTNKSLLYGLGIGLIIGASLLQLMNVAKPSAVKTDLIKGATISEMDRVQLKEAASKYFQVFDNDQKMLSQTQVDALVLQKVKEEKDKQPAEQPPAPVKEVVKETYIFVSSGLNAGNVGDLLVTSGVITDRKAFEDMMYQQQLNEKIVSGVHVFKGPMELARVVSNITTRP</sequence>
<dbReference type="Proteomes" id="UP001652445">
    <property type="component" value="Unassembled WGS sequence"/>
</dbReference>
<dbReference type="EMBL" id="JAOQIO010000094">
    <property type="protein sequence ID" value="MCU6795363.1"/>
    <property type="molecule type" value="Genomic_DNA"/>
</dbReference>
<keyword evidence="1" id="KW-0812">Transmembrane</keyword>
<evidence type="ECO:0008006" key="4">
    <source>
        <dbReference type="Google" id="ProtNLM"/>
    </source>
</evidence>
<name>A0ABT2UL41_9BACL</name>
<evidence type="ECO:0000313" key="2">
    <source>
        <dbReference type="EMBL" id="MCU6795363.1"/>
    </source>
</evidence>
<dbReference type="Gene3D" id="3.30.1490.480">
    <property type="entry name" value="Endolytic murein transglycosylase"/>
    <property type="match status" value="1"/>
</dbReference>
<keyword evidence="1" id="KW-1133">Transmembrane helix</keyword>
<keyword evidence="3" id="KW-1185">Reference proteome</keyword>
<organism evidence="2 3">
    <name type="scientific">Paenibacillus baimaensis</name>
    <dbReference type="NCBI Taxonomy" id="2982185"/>
    <lineage>
        <taxon>Bacteria</taxon>
        <taxon>Bacillati</taxon>
        <taxon>Bacillota</taxon>
        <taxon>Bacilli</taxon>
        <taxon>Bacillales</taxon>
        <taxon>Paenibacillaceae</taxon>
        <taxon>Paenibacillus</taxon>
    </lineage>
</organism>
<feature type="transmembrane region" description="Helical" evidence="1">
    <location>
        <begin position="6"/>
        <end position="25"/>
    </location>
</feature>
<keyword evidence="1" id="KW-0472">Membrane</keyword>
<evidence type="ECO:0000256" key="1">
    <source>
        <dbReference type="SAM" id="Phobius"/>
    </source>
</evidence>